<protein>
    <recommendedName>
        <fullName evidence="1">Bacterial transcriptional activator domain-containing protein</fullName>
    </recommendedName>
</protein>
<dbReference type="EMBL" id="BMPE01000034">
    <property type="protein sequence ID" value="GGL19636.1"/>
    <property type="molecule type" value="Genomic_DNA"/>
</dbReference>
<dbReference type="InterPro" id="IPR005158">
    <property type="entry name" value="BTAD"/>
</dbReference>
<proteinExistence type="predicted"/>
<name>A0ABQ2FRK8_9DEIO</name>
<dbReference type="Proteomes" id="UP000604341">
    <property type="component" value="Unassembled WGS sequence"/>
</dbReference>
<dbReference type="InterPro" id="IPR041664">
    <property type="entry name" value="AAA_16"/>
</dbReference>
<accession>A0ABQ2FRK8</accession>
<sequence>MASAARTWQLSLLGPSMLTGGSAPLPLDGKPAALLTFLAAEGPQTRQTCAALLWPDTPRAAARNSLVQLLRRLHQAAGRLLILGQQTLALAPDLAIDLHRPPTPGEGVLLAELSGEISPAFQEWLTAHRVARDAAQNEDQRAAAEQLATCGNLDAALAVSAARTQLDPLDEDAHQQLMRLHHHRGDRAAALQAYHRLRTLLSLELGVDPSPDTTRLAQLIGTDAAQAAPPAVPLRFLRPPHLINREGAWAQMDAAWQAGAGLALAGAPGSGKTRLALEFIRAHPDRHLLLLQGRPGDQERAYTTHARAARQTLIAFPDVVRSLPDWVRRELSRILPELGGAPAPMTSAEDKLRLYDATYELLRRVAERGPLALLCDDLHAMDDASIEAGAYVHAKFRDHGAETVRFMFCYREEALSPAADALTRSMSEAGAVRTVQLPPLTAEDTRTLLAHVGLPDQPELALEIHCFAAGNPHLTLQLAKGLFEAQVFTPDAVRQAADRTLRPLLTERLRGLSPEALLAAQAAAVLGRDCSLEQVAELLTWPVLRLLHSWEELERAQMVRGEQFAHDLVHDAVLDATSATVWQCLQRRAGTLASYPVRNAVR</sequence>
<dbReference type="SMART" id="SM01043">
    <property type="entry name" value="BTAD"/>
    <property type="match status" value="1"/>
</dbReference>
<evidence type="ECO:0000313" key="3">
    <source>
        <dbReference type="Proteomes" id="UP000604341"/>
    </source>
</evidence>
<feature type="domain" description="Bacterial transcriptional activator" evidence="1">
    <location>
        <begin position="67"/>
        <end position="219"/>
    </location>
</feature>
<organism evidence="2 3">
    <name type="scientific">Deinococcus radiotolerans</name>
    <dbReference type="NCBI Taxonomy" id="1309407"/>
    <lineage>
        <taxon>Bacteria</taxon>
        <taxon>Thermotogati</taxon>
        <taxon>Deinococcota</taxon>
        <taxon>Deinococci</taxon>
        <taxon>Deinococcales</taxon>
        <taxon>Deinococcaceae</taxon>
        <taxon>Deinococcus</taxon>
    </lineage>
</organism>
<evidence type="ECO:0000259" key="1">
    <source>
        <dbReference type="SMART" id="SM01043"/>
    </source>
</evidence>
<dbReference type="Pfam" id="PF13191">
    <property type="entry name" value="AAA_16"/>
    <property type="match status" value="1"/>
</dbReference>
<gene>
    <name evidence="2" type="ORF">GCM10010844_43250</name>
</gene>
<dbReference type="Pfam" id="PF03704">
    <property type="entry name" value="BTAD"/>
    <property type="match status" value="1"/>
</dbReference>
<comment type="caution">
    <text evidence="2">The sequence shown here is derived from an EMBL/GenBank/DDBJ whole genome shotgun (WGS) entry which is preliminary data.</text>
</comment>
<dbReference type="InterPro" id="IPR027417">
    <property type="entry name" value="P-loop_NTPase"/>
</dbReference>
<reference evidence="3" key="1">
    <citation type="journal article" date="2019" name="Int. J. Syst. Evol. Microbiol.">
        <title>The Global Catalogue of Microorganisms (GCM) 10K type strain sequencing project: providing services to taxonomists for standard genome sequencing and annotation.</title>
        <authorList>
            <consortium name="The Broad Institute Genomics Platform"/>
            <consortium name="The Broad Institute Genome Sequencing Center for Infectious Disease"/>
            <person name="Wu L."/>
            <person name="Ma J."/>
        </authorList>
    </citation>
    <scope>NUCLEOTIDE SEQUENCE [LARGE SCALE GENOMIC DNA]</scope>
    <source>
        <strain evidence="3">JCM 19173</strain>
    </source>
</reference>
<dbReference type="SUPFAM" id="SSF48452">
    <property type="entry name" value="TPR-like"/>
    <property type="match status" value="1"/>
</dbReference>
<keyword evidence="3" id="KW-1185">Reference proteome</keyword>
<dbReference type="InterPro" id="IPR051677">
    <property type="entry name" value="AfsR-DnrI-RedD_regulator"/>
</dbReference>
<dbReference type="RefSeq" id="WP_189071043.1">
    <property type="nucleotide sequence ID" value="NZ_BMPE01000034.1"/>
</dbReference>
<dbReference type="Gene3D" id="1.25.40.10">
    <property type="entry name" value="Tetratricopeptide repeat domain"/>
    <property type="match status" value="1"/>
</dbReference>
<dbReference type="InterPro" id="IPR011990">
    <property type="entry name" value="TPR-like_helical_dom_sf"/>
</dbReference>
<dbReference type="PANTHER" id="PTHR35807">
    <property type="entry name" value="TRANSCRIPTIONAL REGULATOR REDD-RELATED"/>
    <property type="match status" value="1"/>
</dbReference>
<dbReference type="SUPFAM" id="SSF52540">
    <property type="entry name" value="P-loop containing nucleoside triphosphate hydrolases"/>
    <property type="match status" value="1"/>
</dbReference>
<evidence type="ECO:0000313" key="2">
    <source>
        <dbReference type="EMBL" id="GGL19636.1"/>
    </source>
</evidence>